<dbReference type="InterPro" id="IPR020449">
    <property type="entry name" value="Tscrpt_reg_AraC-type_HTH"/>
</dbReference>
<gene>
    <name evidence="5" type="ORF">GKC30_03975</name>
</gene>
<feature type="domain" description="HTH araC/xylS-type" evidence="4">
    <location>
        <begin position="223"/>
        <end position="321"/>
    </location>
</feature>
<evidence type="ECO:0000256" key="2">
    <source>
        <dbReference type="ARBA" id="ARBA00023125"/>
    </source>
</evidence>
<dbReference type="RefSeq" id="WP_155932444.1">
    <property type="nucleotide sequence ID" value="NZ_WODC01000002.1"/>
</dbReference>
<accession>A0A7K1KL68</accession>
<dbReference type="GO" id="GO:0003700">
    <property type="term" value="F:DNA-binding transcription factor activity"/>
    <property type="evidence" value="ECO:0007669"/>
    <property type="project" value="InterPro"/>
</dbReference>
<reference evidence="5 6" key="1">
    <citation type="submission" date="2019-11" db="EMBL/GenBank/DDBJ databases">
        <title>Pseudodesulfovibrio alkaliphilus, sp. nov., an alkaliphilic sulfate-reducing bacteria from mud volcano of Taman peninsula, Russia.</title>
        <authorList>
            <person name="Frolova A."/>
            <person name="Merkel A.Y."/>
            <person name="Slobodkin A.I."/>
        </authorList>
    </citation>
    <scope>NUCLEOTIDE SEQUENCE [LARGE SCALE GENOMIC DNA]</scope>
    <source>
        <strain evidence="5 6">F-1</strain>
    </source>
</reference>
<comment type="caution">
    <text evidence="5">The sequence shown here is derived from an EMBL/GenBank/DDBJ whole genome shotgun (WGS) entry which is preliminary data.</text>
</comment>
<dbReference type="PANTHER" id="PTHR47893">
    <property type="entry name" value="REGULATORY PROTEIN PCHR"/>
    <property type="match status" value="1"/>
</dbReference>
<protein>
    <submittedName>
        <fullName evidence="5">Helix-turn-helix domain-containing protein</fullName>
    </submittedName>
</protein>
<dbReference type="PROSITE" id="PS01124">
    <property type="entry name" value="HTH_ARAC_FAMILY_2"/>
    <property type="match status" value="1"/>
</dbReference>
<evidence type="ECO:0000256" key="3">
    <source>
        <dbReference type="ARBA" id="ARBA00023163"/>
    </source>
</evidence>
<dbReference type="InterPro" id="IPR053142">
    <property type="entry name" value="PchR_regulatory_protein"/>
</dbReference>
<keyword evidence="1" id="KW-0805">Transcription regulation</keyword>
<dbReference type="Pfam" id="PF12833">
    <property type="entry name" value="HTH_18"/>
    <property type="match status" value="1"/>
</dbReference>
<dbReference type="SUPFAM" id="SSF46689">
    <property type="entry name" value="Homeodomain-like"/>
    <property type="match status" value="2"/>
</dbReference>
<sequence>MKNVRRTQAPTQDLQVLKVSAKTGISGSQFIQSCLLRPGLTLAISTPAPKSPLQASFDIDDAPIQFGFTYAGKSRCAYSGGSLRNSAHEMHQGSNAIFHLPKTKGTIKQPPFNPACTIGITASPEFLYDYLADELGRLPDKFLRVLEGGKGTPLAWFGACHPAKNALLGQILHCPYRDGLRKLFLESKVLELLAIQINDYIKAHTCQCPAKLALCPSDVERIRHARDILVSDLENPPNIPELAALVGVNEKKLKIGFRQVFETSIFGYFREYRMQKAHEFLQQGNANVTETAYAVGYQSLSHFSHAFRERFGILPKAFLTSQRHLRHSK</sequence>
<evidence type="ECO:0000313" key="5">
    <source>
        <dbReference type="EMBL" id="MUM76790.1"/>
    </source>
</evidence>
<evidence type="ECO:0000313" key="6">
    <source>
        <dbReference type="Proteomes" id="UP000461162"/>
    </source>
</evidence>
<dbReference type="PROSITE" id="PS51257">
    <property type="entry name" value="PROKAR_LIPOPROTEIN"/>
    <property type="match status" value="1"/>
</dbReference>
<dbReference type="EMBL" id="WODC01000002">
    <property type="protein sequence ID" value="MUM76790.1"/>
    <property type="molecule type" value="Genomic_DNA"/>
</dbReference>
<evidence type="ECO:0000256" key="1">
    <source>
        <dbReference type="ARBA" id="ARBA00023015"/>
    </source>
</evidence>
<dbReference type="Proteomes" id="UP000461162">
    <property type="component" value="Unassembled WGS sequence"/>
</dbReference>
<keyword evidence="2" id="KW-0238">DNA-binding</keyword>
<dbReference type="InterPro" id="IPR018060">
    <property type="entry name" value="HTH_AraC"/>
</dbReference>
<organism evidence="5 6">
    <name type="scientific">Pseudodesulfovibrio alkaliphilus</name>
    <dbReference type="NCBI Taxonomy" id="2661613"/>
    <lineage>
        <taxon>Bacteria</taxon>
        <taxon>Pseudomonadati</taxon>
        <taxon>Thermodesulfobacteriota</taxon>
        <taxon>Desulfovibrionia</taxon>
        <taxon>Desulfovibrionales</taxon>
        <taxon>Desulfovibrionaceae</taxon>
    </lineage>
</organism>
<dbReference type="InterPro" id="IPR018062">
    <property type="entry name" value="HTH_AraC-typ_CS"/>
</dbReference>
<dbReference type="GO" id="GO:0043565">
    <property type="term" value="F:sequence-specific DNA binding"/>
    <property type="evidence" value="ECO:0007669"/>
    <property type="project" value="InterPro"/>
</dbReference>
<dbReference type="AlphaFoldDB" id="A0A7K1KL68"/>
<dbReference type="PROSITE" id="PS00041">
    <property type="entry name" value="HTH_ARAC_FAMILY_1"/>
    <property type="match status" value="1"/>
</dbReference>
<dbReference type="PRINTS" id="PR00032">
    <property type="entry name" value="HTHARAC"/>
</dbReference>
<dbReference type="PANTHER" id="PTHR47893:SF1">
    <property type="entry name" value="REGULATORY PROTEIN PCHR"/>
    <property type="match status" value="1"/>
</dbReference>
<dbReference type="Gene3D" id="1.10.10.60">
    <property type="entry name" value="Homeodomain-like"/>
    <property type="match status" value="1"/>
</dbReference>
<proteinExistence type="predicted"/>
<dbReference type="SMART" id="SM00342">
    <property type="entry name" value="HTH_ARAC"/>
    <property type="match status" value="1"/>
</dbReference>
<dbReference type="InterPro" id="IPR009057">
    <property type="entry name" value="Homeodomain-like_sf"/>
</dbReference>
<keyword evidence="6" id="KW-1185">Reference proteome</keyword>
<keyword evidence="3" id="KW-0804">Transcription</keyword>
<evidence type="ECO:0000259" key="4">
    <source>
        <dbReference type="PROSITE" id="PS01124"/>
    </source>
</evidence>
<name>A0A7K1KL68_9BACT</name>